<evidence type="ECO:0000313" key="2">
    <source>
        <dbReference type="Proteomes" id="UP000245946"/>
    </source>
</evidence>
<dbReference type="Proteomes" id="UP000245946">
    <property type="component" value="Unassembled WGS sequence"/>
</dbReference>
<dbReference type="AlphaFoldDB" id="A0A316Z6B8"/>
<dbReference type="GeneID" id="37273047"/>
<dbReference type="RefSeq" id="XP_025595962.1">
    <property type="nucleotide sequence ID" value="XM_025745503.1"/>
</dbReference>
<protein>
    <submittedName>
        <fullName evidence="1">Uncharacterized protein</fullName>
    </submittedName>
</protein>
<proteinExistence type="predicted"/>
<keyword evidence="2" id="KW-1185">Reference proteome</keyword>
<reference evidence="1 2" key="1">
    <citation type="journal article" date="2018" name="Mol. Biol. Evol.">
        <title>Broad Genomic Sampling Reveals a Smut Pathogenic Ancestry of the Fungal Clade Ustilaginomycotina.</title>
        <authorList>
            <person name="Kijpornyongpan T."/>
            <person name="Mondo S.J."/>
            <person name="Barry K."/>
            <person name="Sandor L."/>
            <person name="Lee J."/>
            <person name="Lipzen A."/>
            <person name="Pangilinan J."/>
            <person name="LaButti K."/>
            <person name="Hainaut M."/>
            <person name="Henrissat B."/>
            <person name="Grigoriev I.V."/>
            <person name="Spatafora J.W."/>
            <person name="Aime M.C."/>
        </authorList>
    </citation>
    <scope>NUCLEOTIDE SEQUENCE [LARGE SCALE GENOMIC DNA]</scope>
    <source>
        <strain evidence="1 2">MCA 4186</strain>
    </source>
</reference>
<gene>
    <name evidence="1" type="ORF">FA09DRAFT_362727</name>
</gene>
<name>A0A316Z6B8_9BASI</name>
<organism evidence="1 2">
    <name type="scientific">Tilletiopsis washingtonensis</name>
    <dbReference type="NCBI Taxonomy" id="58919"/>
    <lineage>
        <taxon>Eukaryota</taxon>
        <taxon>Fungi</taxon>
        <taxon>Dikarya</taxon>
        <taxon>Basidiomycota</taxon>
        <taxon>Ustilaginomycotina</taxon>
        <taxon>Exobasidiomycetes</taxon>
        <taxon>Entylomatales</taxon>
        <taxon>Entylomatales incertae sedis</taxon>
        <taxon>Tilletiopsis</taxon>
    </lineage>
</organism>
<sequence length="317" mass="34690">MVSEGYANFLCVAARTLDFLDLFDVDLEKMTAVFKGDPARVYFPADVLKDAASYEQGYERLMAALPVLAAGWQREGDDVASGWREDEGLSDLVLLEMSKGMNQVASEGCVYCASARKGSTEVRFLGATHISFALLSHDVQAGNNNNPATALLRLQPYGYKVYLFPVAWAMNTPDNKEEVRSAILHYLNVLCLSTINGLNMRVMERTPVPHPDGPITRDVIQKVMDYASTAGGASNLNCDKLREGFNMTEKWRSTRESTPPWTCPTDDELRDIVAGRKYASWTAGHTSPFGGGLAALMTPAATRRSGVMPKGGIKGDF</sequence>
<dbReference type="EMBL" id="KZ819303">
    <property type="protein sequence ID" value="PWN95683.1"/>
    <property type="molecule type" value="Genomic_DNA"/>
</dbReference>
<accession>A0A316Z6B8</accession>
<evidence type="ECO:0000313" key="1">
    <source>
        <dbReference type="EMBL" id="PWN95683.1"/>
    </source>
</evidence>